<name>A0A212K192_9BACT</name>
<dbReference type="Pfam" id="PF13247">
    <property type="entry name" value="Fer4_11"/>
    <property type="match status" value="1"/>
</dbReference>
<evidence type="ECO:0000256" key="4">
    <source>
        <dbReference type="ARBA" id="ARBA00023014"/>
    </source>
</evidence>
<dbReference type="InterPro" id="IPR017896">
    <property type="entry name" value="4Fe4S_Fe-S-bd"/>
</dbReference>
<evidence type="ECO:0000256" key="1">
    <source>
        <dbReference type="ARBA" id="ARBA00022485"/>
    </source>
</evidence>
<dbReference type="GeneID" id="72383711"/>
<dbReference type="PANTHER" id="PTHR43177">
    <property type="entry name" value="PROTEIN NRFC"/>
    <property type="match status" value="1"/>
</dbReference>
<dbReference type="EMBL" id="FLUP01000001">
    <property type="protein sequence ID" value="SBW05433.1"/>
    <property type="molecule type" value="Genomic_DNA"/>
</dbReference>
<dbReference type="SUPFAM" id="SSF54862">
    <property type="entry name" value="4Fe-4S ferredoxins"/>
    <property type="match status" value="1"/>
</dbReference>
<protein>
    <recommendedName>
        <fullName evidence="6">4Fe-4S ferredoxin-type domain-containing protein</fullName>
    </recommendedName>
</protein>
<keyword evidence="4" id="KW-0411">Iron-sulfur</keyword>
<dbReference type="InterPro" id="IPR006311">
    <property type="entry name" value="TAT_signal"/>
</dbReference>
<evidence type="ECO:0000256" key="3">
    <source>
        <dbReference type="ARBA" id="ARBA00023004"/>
    </source>
</evidence>
<dbReference type="InterPro" id="IPR017900">
    <property type="entry name" value="4Fe4S_Fe_S_CS"/>
</dbReference>
<evidence type="ECO:0000259" key="6">
    <source>
        <dbReference type="PROSITE" id="PS51379"/>
    </source>
</evidence>
<sequence>MNKSRRSFLKVAGLSACALSSGLAGLGALSGVAQAKIAPGHYEKGANALHAKRWAMVIDTRQFNGPKDYEPLIEACHKFHNVPHVPGDQNIKWFWLDSFEHTFPDEMNAFLDKRRAEASYPLLCNHCTNPPCVRVCPTQATYRMEDGIVAMDYHRCIGCRFCMAGCPYGARSFNFKDPRKFLADPVPNPAFPTRMIGVVEKCTFCAERLAVGQLPACVEASGGKILFGDLEDPNSTVRQALSANYSIRRKPNLGTQPGVYYLI</sequence>
<dbReference type="CDD" id="cd10551">
    <property type="entry name" value="PsrB"/>
    <property type="match status" value="1"/>
</dbReference>
<accession>A0A212K192</accession>
<dbReference type="NCBIfam" id="NF045797">
    <property type="entry name" value="DsrO"/>
    <property type="match status" value="1"/>
</dbReference>
<keyword evidence="3" id="KW-0408">Iron</keyword>
<dbReference type="PROSITE" id="PS51318">
    <property type="entry name" value="TAT"/>
    <property type="match status" value="1"/>
</dbReference>
<reference evidence="7" key="1">
    <citation type="submission" date="2016-04" db="EMBL/GenBank/DDBJ databases">
        <authorList>
            <person name="Evans L.H."/>
            <person name="Alamgir A."/>
            <person name="Owens N."/>
            <person name="Weber N.D."/>
            <person name="Virtaneva K."/>
            <person name="Barbian K."/>
            <person name="Babar A."/>
            <person name="Rosenke K."/>
        </authorList>
    </citation>
    <scope>NUCLEOTIDE SEQUENCE</scope>
    <source>
        <strain evidence="7">92-2</strain>
    </source>
</reference>
<evidence type="ECO:0000256" key="2">
    <source>
        <dbReference type="ARBA" id="ARBA00022723"/>
    </source>
</evidence>
<dbReference type="RefSeq" id="WP_022659759.1">
    <property type="nucleotide sequence ID" value="NZ_CAKSVL010000007.1"/>
</dbReference>
<keyword evidence="2" id="KW-0479">Metal-binding</keyword>
<evidence type="ECO:0000313" key="7">
    <source>
        <dbReference type="EMBL" id="SBW05433.1"/>
    </source>
</evidence>
<keyword evidence="5" id="KW-0732">Signal</keyword>
<dbReference type="PROSITE" id="PS00198">
    <property type="entry name" value="4FE4S_FER_1"/>
    <property type="match status" value="1"/>
</dbReference>
<feature type="domain" description="4Fe-4S ferredoxin-type" evidence="6">
    <location>
        <begin position="147"/>
        <end position="176"/>
    </location>
</feature>
<evidence type="ECO:0000256" key="5">
    <source>
        <dbReference type="SAM" id="SignalP"/>
    </source>
</evidence>
<dbReference type="Gene3D" id="3.30.70.20">
    <property type="match status" value="2"/>
</dbReference>
<dbReference type="InterPro" id="IPR050954">
    <property type="entry name" value="ET_IronSulfur_Cluster-Binding"/>
</dbReference>
<feature type="signal peptide" evidence="5">
    <location>
        <begin position="1"/>
        <end position="35"/>
    </location>
</feature>
<feature type="chain" id="PRO_5011111968" description="4Fe-4S ferredoxin-type domain-containing protein" evidence="5">
    <location>
        <begin position="36"/>
        <end position="263"/>
    </location>
</feature>
<dbReference type="GO" id="GO:0046872">
    <property type="term" value="F:metal ion binding"/>
    <property type="evidence" value="ECO:0007669"/>
    <property type="project" value="UniProtKB-KW"/>
</dbReference>
<dbReference type="AlphaFoldDB" id="A0A212K192"/>
<dbReference type="GO" id="GO:0051539">
    <property type="term" value="F:4 iron, 4 sulfur cluster binding"/>
    <property type="evidence" value="ECO:0007669"/>
    <property type="project" value="UniProtKB-KW"/>
</dbReference>
<keyword evidence="1" id="KW-0004">4Fe-4S</keyword>
<organism evidence="7">
    <name type="scientific">uncultured Desulfovibrio sp</name>
    <dbReference type="NCBI Taxonomy" id="167968"/>
    <lineage>
        <taxon>Bacteria</taxon>
        <taxon>Pseudomonadati</taxon>
        <taxon>Thermodesulfobacteriota</taxon>
        <taxon>Desulfovibrionia</taxon>
        <taxon>Desulfovibrionales</taxon>
        <taxon>Desulfovibrionaceae</taxon>
        <taxon>Desulfovibrio</taxon>
        <taxon>environmental samples</taxon>
    </lineage>
</organism>
<dbReference type="PROSITE" id="PS51379">
    <property type="entry name" value="4FE4S_FER_2"/>
    <property type="match status" value="1"/>
</dbReference>
<dbReference type="PANTHER" id="PTHR43177:SF3">
    <property type="entry name" value="PROTEIN NRFC HOMOLOG"/>
    <property type="match status" value="1"/>
</dbReference>
<dbReference type="InterPro" id="IPR054822">
    <property type="entry name" value="DsrO-like"/>
</dbReference>
<gene>
    <name evidence="7" type="ORF">KM92DES2_12054</name>
</gene>
<proteinExistence type="predicted"/>